<comment type="caution">
    <text evidence="12">The sequence shown here is derived from an EMBL/GenBank/DDBJ whole genome shotgun (WGS) entry which is preliminary data.</text>
</comment>
<evidence type="ECO:0000256" key="3">
    <source>
        <dbReference type="ARBA" id="ARBA00022679"/>
    </source>
</evidence>
<dbReference type="InterPro" id="IPR019462">
    <property type="entry name" value="DNA-dir_RNA_pol_bsu_external_1"/>
</dbReference>
<dbReference type="Pfam" id="PF04565">
    <property type="entry name" value="RNA_pol_Rpb2_3"/>
    <property type="match status" value="1"/>
</dbReference>
<dbReference type="InterPro" id="IPR015712">
    <property type="entry name" value="DNA-dir_RNA_pol_su2"/>
</dbReference>
<dbReference type="GO" id="GO:0000428">
    <property type="term" value="C:DNA-directed RNA polymerase complex"/>
    <property type="evidence" value="ECO:0007669"/>
    <property type="project" value="UniProtKB-KW"/>
</dbReference>
<evidence type="ECO:0000259" key="9">
    <source>
        <dbReference type="Pfam" id="PF04560"/>
    </source>
</evidence>
<evidence type="ECO:0000313" key="12">
    <source>
        <dbReference type="EMBL" id="MCA9379297.1"/>
    </source>
</evidence>
<dbReference type="InterPro" id="IPR007641">
    <property type="entry name" value="RNA_pol_Rpb2_7"/>
</dbReference>
<dbReference type="Pfam" id="PF10385">
    <property type="entry name" value="RNA_pol_Rpb2_45"/>
    <property type="match status" value="1"/>
</dbReference>
<name>A0A955I649_9BACT</name>
<keyword evidence="3" id="KW-0808">Transferase</keyword>
<dbReference type="GO" id="GO:0003677">
    <property type="term" value="F:DNA binding"/>
    <property type="evidence" value="ECO:0007669"/>
    <property type="project" value="InterPro"/>
</dbReference>
<feature type="domain" description="RNA polymerase Rpb2" evidence="9">
    <location>
        <begin position="653"/>
        <end position="725"/>
    </location>
</feature>
<dbReference type="GO" id="GO:0003899">
    <property type="term" value="F:DNA-directed RNA polymerase activity"/>
    <property type="evidence" value="ECO:0007669"/>
    <property type="project" value="UniProtKB-EC"/>
</dbReference>
<evidence type="ECO:0000256" key="6">
    <source>
        <dbReference type="ARBA" id="ARBA00048552"/>
    </source>
</evidence>
<evidence type="ECO:0000256" key="1">
    <source>
        <dbReference type="ARBA" id="ARBA00012418"/>
    </source>
</evidence>
<dbReference type="InterPro" id="IPR007645">
    <property type="entry name" value="RNA_pol_Rpb2_3"/>
</dbReference>
<feature type="non-terminal residue" evidence="12">
    <location>
        <position position="1"/>
    </location>
</feature>
<dbReference type="Gene3D" id="3.90.1800.10">
    <property type="entry name" value="RNA polymerase alpha subunit dimerisation domain"/>
    <property type="match status" value="1"/>
</dbReference>
<protein>
    <recommendedName>
        <fullName evidence="1">DNA-directed RNA polymerase</fullName>
        <ecNumber evidence="1">2.7.7.6</ecNumber>
    </recommendedName>
</protein>
<feature type="domain" description="DNA-directed RNA polymerase beta subunit external 1" evidence="11">
    <location>
        <begin position="141"/>
        <end position="199"/>
    </location>
</feature>
<dbReference type="EMBL" id="JAGQLI010000133">
    <property type="protein sequence ID" value="MCA9379297.1"/>
    <property type="molecule type" value="Genomic_DNA"/>
</dbReference>
<keyword evidence="2 12" id="KW-0240">DNA-directed RNA polymerase</keyword>
<dbReference type="GO" id="GO:0006351">
    <property type="term" value="P:DNA-templated transcription"/>
    <property type="evidence" value="ECO:0007669"/>
    <property type="project" value="InterPro"/>
</dbReference>
<dbReference type="CDD" id="cd00653">
    <property type="entry name" value="RNA_pol_B_RPB2"/>
    <property type="match status" value="1"/>
</dbReference>
<dbReference type="Gene3D" id="2.40.50.100">
    <property type="match status" value="1"/>
</dbReference>
<comment type="catalytic activity">
    <reaction evidence="6">
        <text>RNA(n) + a ribonucleoside 5'-triphosphate = RNA(n+1) + diphosphate</text>
        <dbReference type="Rhea" id="RHEA:21248"/>
        <dbReference type="Rhea" id="RHEA-COMP:14527"/>
        <dbReference type="Rhea" id="RHEA-COMP:17342"/>
        <dbReference type="ChEBI" id="CHEBI:33019"/>
        <dbReference type="ChEBI" id="CHEBI:61557"/>
        <dbReference type="ChEBI" id="CHEBI:140395"/>
        <dbReference type="EC" id="2.7.7.6"/>
    </reaction>
</comment>
<accession>A0A955I649</accession>
<dbReference type="Gene3D" id="3.90.1100.10">
    <property type="match status" value="2"/>
</dbReference>
<reference evidence="12" key="2">
    <citation type="journal article" date="2021" name="Microbiome">
        <title>Successional dynamics and alternative stable states in a saline activated sludge microbial community over 9 years.</title>
        <authorList>
            <person name="Wang Y."/>
            <person name="Ye J."/>
            <person name="Ju F."/>
            <person name="Liu L."/>
            <person name="Boyd J.A."/>
            <person name="Deng Y."/>
            <person name="Parks D.H."/>
            <person name="Jiang X."/>
            <person name="Yin X."/>
            <person name="Woodcroft B.J."/>
            <person name="Tyson G.W."/>
            <person name="Hugenholtz P."/>
            <person name="Polz M.F."/>
            <person name="Zhang T."/>
        </authorList>
    </citation>
    <scope>NUCLEOTIDE SEQUENCE</scope>
    <source>
        <strain evidence="12">HKST-UBA12</strain>
    </source>
</reference>
<feature type="domain" description="RNA polymerase Rpb2" evidence="10">
    <location>
        <begin position="3"/>
        <end position="69"/>
    </location>
</feature>
<dbReference type="InterPro" id="IPR042107">
    <property type="entry name" value="DNA-dir_RNA_pol_bsu_ext_1_sf"/>
</dbReference>
<dbReference type="SUPFAM" id="SSF64484">
    <property type="entry name" value="beta and beta-prime subunits of DNA dependent RNA-polymerase"/>
    <property type="match status" value="1"/>
</dbReference>
<keyword evidence="4" id="KW-0548">Nucleotidyltransferase</keyword>
<dbReference type="InterPro" id="IPR037033">
    <property type="entry name" value="DNA-dir_RNAP_su2_hyb_sf"/>
</dbReference>
<evidence type="ECO:0000256" key="4">
    <source>
        <dbReference type="ARBA" id="ARBA00022695"/>
    </source>
</evidence>
<dbReference type="Proteomes" id="UP000760819">
    <property type="component" value="Unassembled WGS sequence"/>
</dbReference>
<dbReference type="AlphaFoldDB" id="A0A955I649"/>
<dbReference type="EC" id="2.7.7.6" evidence="1"/>
<organism evidence="12 13">
    <name type="scientific">Candidatus Dojkabacteria bacterium</name>
    <dbReference type="NCBI Taxonomy" id="2099670"/>
    <lineage>
        <taxon>Bacteria</taxon>
        <taxon>Candidatus Dojkabacteria</taxon>
    </lineage>
</organism>
<dbReference type="Pfam" id="PF00562">
    <property type="entry name" value="RNA_pol_Rpb2_6"/>
    <property type="match status" value="1"/>
</dbReference>
<gene>
    <name evidence="12" type="ORF">KC640_02615</name>
</gene>
<dbReference type="InterPro" id="IPR007120">
    <property type="entry name" value="DNA-dir_RNAP_su2_dom"/>
</dbReference>
<dbReference type="Gene3D" id="2.40.50.150">
    <property type="match status" value="1"/>
</dbReference>
<sequence length="777" mass="84981">SRYMDQQNVLSEIETKRRITAGGPRGLTKERATFSVRDVHNSHYSKICPVNTPEGPSIGVVVHMSVYSRLNDFGFLEAPYNRVVNKFVLATDKVSDFKGRTVGMDTTDEKGKVIVKKGEEITSSVVEKAKKAKLESFVVSPFVTDEVVFLDADAELGHKIASGGIHVDEKGNIIEEKTYVRDGKSYSKVDVTEVDLVDVNPAQIGGLGLSLIPFASMDDPNRTLIGSKTQTQAVPLLNPQPPIVGTGFETIAAKASGRSIYAEADGVVKYADAARVEIDYSPKGGKKYIKGYDVETYVRTNQSTSFSQTVAVKKGDKLQSGDIVINGPCTNNGEIALGANLRTAYVFYDGWNYEDGIVISERLVKEDILTSVHIYEYAQEIRETKLGDEIITRDIPNVGEFALRNLDESGIVAIGASVKPNDILVGIIAPKGETELTAEEKLLRAIFGDYARDVRDNSLRLPHGDHGVVINVQILDKADGAKLNPGVIKQVKVWVAKTHKISVGDKLTGFHGDKGVITKVLPVEDMPFTDDGKPVDIVIGPSSMVRRMNVGQLMETHVGNLADKLGVRVEVPPFSEYDIQPLLDMAKKAGIDYEEKVNLYDGRDGRAFDQKVVVGPRYFFKLEHLADHKVHARSTGPYTMVTQQPLGGKAQRGGQRFGEMEVWALEAHGVPTVLHEMLTIKSDDVVGRAAAYKSIITGQDVTAPSVPESFNVFDREMAALCIKLEKLGAVVDPFVETASLDEIVDRIGDTPSAEEVKAVTEDVIENEEFEINEGEDN</sequence>
<keyword evidence="5" id="KW-0804">Transcription</keyword>
<comment type="similarity">
    <text evidence="7">Belongs to the RNA polymerase beta chain family.</text>
</comment>
<proteinExistence type="inferred from homology"/>
<dbReference type="Gene3D" id="2.30.150.10">
    <property type="entry name" value="DNA-directed RNA polymerase, beta subunit, external 1 domain"/>
    <property type="match status" value="2"/>
</dbReference>
<dbReference type="Pfam" id="PF04560">
    <property type="entry name" value="RNA_pol_Rpb2_7"/>
    <property type="match status" value="1"/>
</dbReference>
<dbReference type="InterPro" id="IPR014724">
    <property type="entry name" value="RNA_pol_RPB2_OB-fold"/>
</dbReference>
<feature type="domain" description="DNA-directed RNA polymerase subunit 2 hybrid-binding" evidence="8">
    <location>
        <begin position="262"/>
        <end position="651"/>
    </location>
</feature>
<evidence type="ECO:0000256" key="5">
    <source>
        <dbReference type="ARBA" id="ARBA00023163"/>
    </source>
</evidence>
<evidence type="ECO:0000259" key="10">
    <source>
        <dbReference type="Pfam" id="PF04565"/>
    </source>
</evidence>
<evidence type="ECO:0000256" key="7">
    <source>
        <dbReference type="RuleBase" id="RU000434"/>
    </source>
</evidence>
<dbReference type="GO" id="GO:0032549">
    <property type="term" value="F:ribonucleoside binding"/>
    <property type="evidence" value="ECO:0007669"/>
    <property type="project" value="InterPro"/>
</dbReference>
<evidence type="ECO:0000259" key="8">
    <source>
        <dbReference type="Pfam" id="PF00562"/>
    </source>
</evidence>
<evidence type="ECO:0000259" key="11">
    <source>
        <dbReference type="Pfam" id="PF10385"/>
    </source>
</evidence>
<reference evidence="12" key="1">
    <citation type="submission" date="2020-04" db="EMBL/GenBank/DDBJ databases">
        <authorList>
            <person name="Zhang T."/>
        </authorList>
    </citation>
    <scope>NUCLEOTIDE SEQUENCE</scope>
    <source>
        <strain evidence="12">HKST-UBA12</strain>
    </source>
</reference>
<dbReference type="Gene3D" id="2.40.270.10">
    <property type="entry name" value="DNA-directed RNA polymerase, subunit 2, domain 6"/>
    <property type="match status" value="2"/>
</dbReference>
<evidence type="ECO:0000256" key="2">
    <source>
        <dbReference type="ARBA" id="ARBA00022478"/>
    </source>
</evidence>
<evidence type="ECO:0000313" key="13">
    <source>
        <dbReference type="Proteomes" id="UP000760819"/>
    </source>
</evidence>
<dbReference type="PANTHER" id="PTHR20856">
    <property type="entry name" value="DNA-DIRECTED RNA POLYMERASE I SUBUNIT 2"/>
    <property type="match status" value="1"/>
</dbReference>